<name>A0A5M3TAI7_LIMPL</name>
<sequence>MNIQTVILRGSYLDQLVHELRDYFPDVIVRTIGNVNILVEESFSARISANLSTTIILNYAEFDYCEIDVITAGGDVGFLNLGYGAGKARIDSFVEMLESICKSHNWKIERKIDQ</sequence>
<evidence type="ECO:0000313" key="1">
    <source>
        <dbReference type="EMBL" id="GCE94961.1"/>
    </source>
</evidence>
<proteinExistence type="predicted"/>
<accession>A0A5M3TAI7</accession>
<dbReference type="GeneID" id="301683829"/>
<dbReference type="Proteomes" id="UP000326169">
    <property type="component" value="Unassembled WGS sequence"/>
</dbReference>
<keyword evidence="2" id="KW-1185">Reference proteome</keyword>
<gene>
    <name evidence="1" type="ORF">NIES46_30210</name>
</gene>
<dbReference type="RefSeq" id="WP_006616918.1">
    <property type="nucleotide sequence ID" value="NZ_BIMW01000115.1"/>
</dbReference>
<reference evidence="1 2" key="1">
    <citation type="journal article" date="2019" name="J Genomics">
        <title>The Draft Genome of a Hydrogen-producing Cyanobacterium, Arthrospira platensis NIES-46.</title>
        <authorList>
            <person name="Suzuki S."/>
            <person name="Yamaguchi H."/>
            <person name="Kawachi M."/>
        </authorList>
    </citation>
    <scope>NUCLEOTIDE SEQUENCE [LARGE SCALE GENOMIC DNA]</scope>
    <source>
        <strain evidence="1 2">NIES-46</strain>
    </source>
</reference>
<protein>
    <submittedName>
        <fullName evidence="1">Uncharacterized protein</fullName>
    </submittedName>
</protein>
<dbReference type="EMBL" id="BIMW01000115">
    <property type="protein sequence ID" value="GCE94961.1"/>
    <property type="molecule type" value="Genomic_DNA"/>
</dbReference>
<organism evidence="1 2">
    <name type="scientific">Limnospira platensis NIES-46</name>
    <dbReference type="NCBI Taxonomy" id="1236695"/>
    <lineage>
        <taxon>Bacteria</taxon>
        <taxon>Bacillati</taxon>
        <taxon>Cyanobacteriota</taxon>
        <taxon>Cyanophyceae</taxon>
        <taxon>Oscillatoriophycideae</taxon>
        <taxon>Oscillatoriales</taxon>
        <taxon>Sirenicapillariaceae</taxon>
        <taxon>Limnospira</taxon>
    </lineage>
</organism>
<evidence type="ECO:0000313" key="2">
    <source>
        <dbReference type="Proteomes" id="UP000326169"/>
    </source>
</evidence>
<comment type="caution">
    <text evidence="1">The sequence shown here is derived from an EMBL/GenBank/DDBJ whole genome shotgun (WGS) entry which is preliminary data.</text>
</comment>